<feature type="transmembrane region" description="Helical" evidence="1">
    <location>
        <begin position="193"/>
        <end position="212"/>
    </location>
</feature>
<dbReference type="EMBL" id="MCGO01000021">
    <property type="protein sequence ID" value="ORY44898.1"/>
    <property type="molecule type" value="Genomic_DNA"/>
</dbReference>
<organism evidence="2 3">
    <name type="scientific">Rhizoclosmatium globosum</name>
    <dbReference type="NCBI Taxonomy" id="329046"/>
    <lineage>
        <taxon>Eukaryota</taxon>
        <taxon>Fungi</taxon>
        <taxon>Fungi incertae sedis</taxon>
        <taxon>Chytridiomycota</taxon>
        <taxon>Chytridiomycota incertae sedis</taxon>
        <taxon>Chytridiomycetes</taxon>
        <taxon>Chytridiales</taxon>
        <taxon>Chytriomycetaceae</taxon>
        <taxon>Rhizoclosmatium</taxon>
    </lineage>
</organism>
<dbReference type="AlphaFoldDB" id="A0A1Y2CCY0"/>
<accession>A0A1Y2CCY0</accession>
<sequence length="226" mass="25066">MSTPQTDAPSIQEHSKYVLDLAAYISIAVSILGASISTVLLISMHWARRRKAKKGGPSNAASATTSVSLLHGQAQAQVPPDGESQMGSHLDGTLLAVLILIWLYSVDVLTVNLLWILDWAILDDSHFLALAGYACIFALFALNVRLAFERQYLVHHQQKKRGRLISLQIGTLGTEMFIFGIPFVFFSCHISSFILSVSFSFNTFALTQVLEFRNHSIGFWLRSQCH</sequence>
<evidence type="ECO:0000313" key="2">
    <source>
        <dbReference type="EMBL" id="ORY44898.1"/>
    </source>
</evidence>
<name>A0A1Y2CCY0_9FUNG</name>
<feature type="transmembrane region" description="Helical" evidence="1">
    <location>
        <begin position="21"/>
        <end position="44"/>
    </location>
</feature>
<comment type="caution">
    <text evidence="2">The sequence shown here is derived from an EMBL/GenBank/DDBJ whole genome shotgun (WGS) entry which is preliminary data.</text>
</comment>
<keyword evidence="1" id="KW-0812">Transmembrane</keyword>
<keyword evidence="1" id="KW-0472">Membrane</keyword>
<proteinExistence type="predicted"/>
<keyword evidence="1" id="KW-1133">Transmembrane helix</keyword>
<feature type="transmembrane region" description="Helical" evidence="1">
    <location>
        <begin position="169"/>
        <end position="187"/>
    </location>
</feature>
<gene>
    <name evidence="2" type="ORF">BCR33DRAFT_211926</name>
</gene>
<protein>
    <submittedName>
        <fullName evidence="2">Uncharacterized protein</fullName>
    </submittedName>
</protein>
<evidence type="ECO:0000256" key="1">
    <source>
        <dbReference type="SAM" id="Phobius"/>
    </source>
</evidence>
<feature type="transmembrane region" description="Helical" evidence="1">
    <location>
        <begin position="127"/>
        <end position="148"/>
    </location>
</feature>
<keyword evidence="3" id="KW-1185">Reference proteome</keyword>
<reference evidence="2 3" key="1">
    <citation type="submission" date="2016-07" db="EMBL/GenBank/DDBJ databases">
        <title>Pervasive Adenine N6-methylation of Active Genes in Fungi.</title>
        <authorList>
            <consortium name="DOE Joint Genome Institute"/>
            <person name="Mondo S.J."/>
            <person name="Dannebaum R.O."/>
            <person name="Kuo R.C."/>
            <person name="Labutti K."/>
            <person name="Haridas S."/>
            <person name="Kuo A."/>
            <person name="Salamov A."/>
            <person name="Ahrendt S.R."/>
            <person name="Lipzen A."/>
            <person name="Sullivan W."/>
            <person name="Andreopoulos W.B."/>
            <person name="Clum A."/>
            <person name="Lindquist E."/>
            <person name="Daum C."/>
            <person name="Ramamoorthy G.K."/>
            <person name="Gryganskyi A."/>
            <person name="Culley D."/>
            <person name="Magnuson J.K."/>
            <person name="James T.Y."/>
            <person name="O'Malley M.A."/>
            <person name="Stajich J.E."/>
            <person name="Spatafora J.W."/>
            <person name="Visel A."/>
            <person name="Grigoriev I.V."/>
        </authorList>
    </citation>
    <scope>NUCLEOTIDE SEQUENCE [LARGE SCALE GENOMIC DNA]</scope>
    <source>
        <strain evidence="2 3">JEL800</strain>
    </source>
</reference>
<dbReference type="Proteomes" id="UP000193642">
    <property type="component" value="Unassembled WGS sequence"/>
</dbReference>
<evidence type="ECO:0000313" key="3">
    <source>
        <dbReference type="Proteomes" id="UP000193642"/>
    </source>
</evidence>
<feature type="transmembrane region" description="Helical" evidence="1">
    <location>
        <begin position="94"/>
        <end position="115"/>
    </location>
</feature>